<comment type="caution">
    <text evidence="8">The sequence shown here is derived from an EMBL/GenBank/DDBJ whole genome shotgun (WGS) entry which is preliminary data.</text>
</comment>
<dbReference type="SFLD" id="SFLDS00029">
    <property type="entry name" value="Radical_SAM"/>
    <property type="match status" value="1"/>
</dbReference>
<evidence type="ECO:0000256" key="2">
    <source>
        <dbReference type="ARBA" id="ARBA00022485"/>
    </source>
</evidence>
<name>A0A117UTH5_9SPHN</name>
<dbReference type="PANTHER" id="PTHR43273">
    <property type="entry name" value="ANAEROBIC SULFATASE-MATURATING ENZYME HOMOLOG ASLB-RELATED"/>
    <property type="match status" value="1"/>
</dbReference>
<keyword evidence="3" id="KW-0949">S-adenosyl-L-methionine</keyword>
<dbReference type="PROSITE" id="PS01305">
    <property type="entry name" value="MOAA_NIFB_PQQE"/>
    <property type="match status" value="1"/>
</dbReference>
<dbReference type="CDD" id="cd01335">
    <property type="entry name" value="Radical_SAM"/>
    <property type="match status" value="1"/>
</dbReference>
<accession>A0A117UTH5</accession>
<dbReference type="OrthoDB" id="9782387at2"/>
<keyword evidence="4" id="KW-0479">Metal-binding</keyword>
<feature type="domain" description="Radical SAM core" evidence="7">
    <location>
        <begin position="1"/>
        <end position="250"/>
    </location>
</feature>
<dbReference type="AlphaFoldDB" id="A0A117UTH5"/>
<dbReference type="SUPFAM" id="SSF102114">
    <property type="entry name" value="Radical SAM enzymes"/>
    <property type="match status" value="1"/>
</dbReference>
<keyword evidence="9" id="KW-1185">Reference proteome</keyword>
<dbReference type="EMBL" id="LLZS01000009">
    <property type="protein sequence ID" value="KUR70575.1"/>
    <property type="molecule type" value="Genomic_DNA"/>
</dbReference>
<gene>
    <name evidence="8" type="ORF">AQZ52_17405</name>
</gene>
<dbReference type="InterPro" id="IPR023867">
    <property type="entry name" value="Sulphatase_maturase_rSAM"/>
</dbReference>
<dbReference type="InterPro" id="IPR007197">
    <property type="entry name" value="rSAM"/>
</dbReference>
<dbReference type="NCBIfam" id="NF041707">
    <property type="entry name" value="rSAM_YhhB"/>
    <property type="match status" value="1"/>
</dbReference>
<organism evidence="8 9">
    <name type="scientific">Novosphingobium fuchskuhlense</name>
    <dbReference type="NCBI Taxonomy" id="1117702"/>
    <lineage>
        <taxon>Bacteria</taxon>
        <taxon>Pseudomonadati</taxon>
        <taxon>Pseudomonadota</taxon>
        <taxon>Alphaproteobacteria</taxon>
        <taxon>Sphingomonadales</taxon>
        <taxon>Sphingomonadaceae</taxon>
        <taxon>Novosphingobium</taxon>
    </lineage>
</organism>
<evidence type="ECO:0000256" key="4">
    <source>
        <dbReference type="ARBA" id="ARBA00022723"/>
    </source>
</evidence>
<dbReference type="InterPro" id="IPR000385">
    <property type="entry name" value="MoaA_NifB_PqqE_Fe-S-bd_CS"/>
</dbReference>
<evidence type="ECO:0000259" key="7">
    <source>
        <dbReference type="PROSITE" id="PS51918"/>
    </source>
</evidence>
<dbReference type="SFLD" id="SFLDG01067">
    <property type="entry name" value="SPASM/twitch_domain_containing"/>
    <property type="match status" value="1"/>
</dbReference>
<dbReference type="Proteomes" id="UP000058012">
    <property type="component" value="Unassembled WGS sequence"/>
</dbReference>
<proteinExistence type="predicted"/>
<dbReference type="InterPro" id="IPR058240">
    <property type="entry name" value="rSAM_sf"/>
</dbReference>
<evidence type="ECO:0000256" key="1">
    <source>
        <dbReference type="ARBA" id="ARBA00001966"/>
    </source>
</evidence>
<evidence type="ECO:0000256" key="6">
    <source>
        <dbReference type="ARBA" id="ARBA00023014"/>
    </source>
</evidence>
<evidence type="ECO:0000313" key="9">
    <source>
        <dbReference type="Proteomes" id="UP000058012"/>
    </source>
</evidence>
<dbReference type="SFLD" id="SFLDG01072">
    <property type="entry name" value="dehydrogenase_like"/>
    <property type="match status" value="1"/>
</dbReference>
<protein>
    <submittedName>
        <fullName evidence="8">Radical SAM protein</fullName>
    </submittedName>
</protein>
<dbReference type="Pfam" id="PF04055">
    <property type="entry name" value="Radical_SAM"/>
    <property type="match status" value="1"/>
</dbReference>
<dbReference type="GO" id="GO:0046872">
    <property type="term" value="F:metal ion binding"/>
    <property type="evidence" value="ECO:0007669"/>
    <property type="project" value="UniProtKB-KW"/>
</dbReference>
<dbReference type="SFLD" id="SFLDG01386">
    <property type="entry name" value="main_SPASM_domain-containing"/>
    <property type="match status" value="1"/>
</dbReference>
<evidence type="ECO:0000256" key="3">
    <source>
        <dbReference type="ARBA" id="ARBA00022691"/>
    </source>
</evidence>
<dbReference type="RefSeq" id="WP_067913920.1">
    <property type="nucleotide sequence ID" value="NZ_KQ954246.1"/>
</dbReference>
<dbReference type="PANTHER" id="PTHR43273:SF8">
    <property type="entry name" value="RADICAL SAM DOMAIN PROTEIN"/>
    <property type="match status" value="1"/>
</dbReference>
<keyword evidence="2" id="KW-0004">4Fe-4S</keyword>
<keyword evidence="6" id="KW-0411">Iron-sulfur</keyword>
<dbReference type="Gene3D" id="3.20.20.70">
    <property type="entry name" value="Aldolase class I"/>
    <property type="match status" value="1"/>
</dbReference>
<dbReference type="GO" id="GO:0051539">
    <property type="term" value="F:4 iron, 4 sulfur cluster binding"/>
    <property type="evidence" value="ECO:0007669"/>
    <property type="project" value="UniProtKB-KW"/>
</dbReference>
<sequence>MIAIDTVLVKLASRCNLDCDYCYVYRMGDDAWRLQPKLMSERTVEALGENLARLVVAQGRPLSLVFHGGEPLLVGASRFDAICAKLREQLPPTVGLHVQTNGLLLNDDVIRSCARHDVGISISLDGPSEIHDRHRPDRRGRKSHDTVMAGIARVLAHTKGRSLLSGLLCVIDLEADPASIYDFFKSTGTPSVDFLYRDGNHDTLPIGKASLLSTEYGEWMGRLLDAYLADDEPIRIRLLDDMMRLILGGRSIKEGVGQDDYGILVVETDGTITKNDTLKSADGADQFAERWSVHDDLAELVGSPFFQEYHQSQRPKAAACLACPDLLICGGGMPTHRWSAAAAFDNPSVFCADQKRLIDHMREQIALRTAA</sequence>
<dbReference type="PROSITE" id="PS51918">
    <property type="entry name" value="RADICAL_SAM"/>
    <property type="match status" value="1"/>
</dbReference>
<dbReference type="STRING" id="1117702.AQZ52_17405"/>
<evidence type="ECO:0000256" key="5">
    <source>
        <dbReference type="ARBA" id="ARBA00023004"/>
    </source>
</evidence>
<dbReference type="GO" id="GO:0016491">
    <property type="term" value="F:oxidoreductase activity"/>
    <property type="evidence" value="ECO:0007669"/>
    <property type="project" value="InterPro"/>
</dbReference>
<reference evidence="8 9" key="1">
    <citation type="submission" date="2015-10" db="EMBL/GenBank/DDBJ databases">
        <title>Draft genome sequence of Novosphingobium fuchskuhlense DSM 25065 isolated from a surface water sample of the southwest basin of Lake Grosse Fuchskuhle.</title>
        <authorList>
            <person name="Ruckert C."/>
            <person name="Winkler A."/>
            <person name="Glaeser J."/>
            <person name="Grossart H.-P."/>
            <person name="Kalinowski J."/>
            <person name="Glaeser S."/>
        </authorList>
    </citation>
    <scope>NUCLEOTIDE SEQUENCE [LARGE SCALE GENOMIC DNA]</scope>
    <source>
        <strain evidence="8 9">FNE08-7</strain>
    </source>
</reference>
<comment type="cofactor">
    <cofactor evidence="1">
        <name>[4Fe-4S] cluster</name>
        <dbReference type="ChEBI" id="CHEBI:49883"/>
    </cofactor>
</comment>
<keyword evidence="5" id="KW-0408">Iron</keyword>
<dbReference type="InterPro" id="IPR013785">
    <property type="entry name" value="Aldolase_TIM"/>
</dbReference>
<evidence type="ECO:0000313" key="8">
    <source>
        <dbReference type="EMBL" id="KUR70575.1"/>
    </source>
</evidence>